<dbReference type="Proteomes" id="UP000002256">
    <property type="component" value="Plasmid pR132504"/>
</dbReference>
<evidence type="ECO:0000313" key="1">
    <source>
        <dbReference type="EMBL" id="ACS60814.1"/>
    </source>
</evidence>
<dbReference type="AlphaFoldDB" id="C6BA73"/>
<dbReference type="HOGENOM" id="CLU_2864769_0_0_5"/>
<evidence type="ECO:0000313" key="2">
    <source>
        <dbReference type="Proteomes" id="UP000002256"/>
    </source>
</evidence>
<dbReference type="EMBL" id="CP001626">
    <property type="protein sequence ID" value="ACS60814.1"/>
    <property type="molecule type" value="Genomic_DNA"/>
</dbReference>
<proteinExistence type="predicted"/>
<geneLocation type="plasmid" evidence="1 2">
    <name>pR132504</name>
</geneLocation>
<protein>
    <submittedName>
        <fullName evidence="1">Uncharacterized protein</fullName>
    </submittedName>
</protein>
<keyword evidence="1" id="KW-0614">Plasmid</keyword>
<organism evidence="1 2">
    <name type="scientific">Rhizobium leguminosarum bv. trifolii (strain WSM1325)</name>
    <dbReference type="NCBI Taxonomy" id="395491"/>
    <lineage>
        <taxon>Bacteria</taxon>
        <taxon>Pseudomonadati</taxon>
        <taxon>Pseudomonadota</taxon>
        <taxon>Alphaproteobacteria</taxon>
        <taxon>Hyphomicrobiales</taxon>
        <taxon>Rhizobiaceae</taxon>
        <taxon>Rhizobium/Agrobacterium group</taxon>
        <taxon>Rhizobium</taxon>
    </lineage>
</organism>
<accession>C6BA73</accession>
<reference evidence="1 2" key="1">
    <citation type="journal article" date="2010" name="Stand. Genomic Sci.">
        <title>Complete genome sequence of Rhizobium leguminosarum bv. trifolii strain WSM1325, an effective microsymbiont of annual Mediterranean clovers.</title>
        <authorList>
            <person name="Reeve W."/>
            <person name="O'Hara G."/>
            <person name="Chain P."/>
            <person name="Ardley J."/>
            <person name="Brau L."/>
            <person name="Nandesena K."/>
            <person name="Tiwari R."/>
            <person name="Copeland A."/>
            <person name="Nolan M."/>
            <person name="Han C."/>
            <person name="Brettin T."/>
            <person name="Land M."/>
            <person name="Ovchinikova G."/>
            <person name="Ivanova N."/>
            <person name="Mavromatis K."/>
            <person name="Markowitz V."/>
            <person name="Kyrpides N."/>
            <person name="Melino V."/>
            <person name="Denton M."/>
            <person name="Yates R."/>
            <person name="Howieson J."/>
        </authorList>
    </citation>
    <scope>NUCLEOTIDE SEQUENCE [LARGE SCALE GENOMIC DNA]</scope>
    <source>
        <strain evidence="1 2">WSM1325</strain>
        <plasmid evidence="2">Plasmid pR132504</plasmid>
    </source>
</reference>
<dbReference type="KEGG" id="rlg:Rleg_6057"/>
<gene>
    <name evidence="1" type="ordered locus">Rleg_6057</name>
</gene>
<sequence length="64" mass="7077">MRGAGAAYSNDRKGLAFDWNRTNFLQALGLDDANQRMPRIGNAAPASEIGRHSLVWLLINIITH</sequence>
<name>C6BA73_RHILS</name>